<keyword evidence="3" id="KW-1185">Reference proteome</keyword>
<organism evidence="2 3">
    <name type="scientific">Pleurodeles waltl</name>
    <name type="common">Iberian ribbed newt</name>
    <dbReference type="NCBI Taxonomy" id="8319"/>
    <lineage>
        <taxon>Eukaryota</taxon>
        <taxon>Metazoa</taxon>
        <taxon>Chordata</taxon>
        <taxon>Craniata</taxon>
        <taxon>Vertebrata</taxon>
        <taxon>Euteleostomi</taxon>
        <taxon>Amphibia</taxon>
        <taxon>Batrachia</taxon>
        <taxon>Caudata</taxon>
        <taxon>Salamandroidea</taxon>
        <taxon>Salamandridae</taxon>
        <taxon>Pleurodelinae</taxon>
        <taxon>Pleurodeles</taxon>
    </lineage>
</organism>
<comment type="caution">
    <text evidence="2">The sequence shown here is derived from an EMBL/GenBank/DDBJ whole genome shotgun (WGS) entry which is preliminary data.</text>
</comment>
<dbReference type="AlphaFoldDB" id="A0AAV7NCY5"/>
<dbReference type="EMBL" id="JANPWB010000012">
    <property type="protein sequence ID" value="KAJ1113963.1"/>
    <property type="molecule type" value="Genomic_DNA"/>
</dbReference>
<accession>A0AAV7NCY5</accession>
<gene>
    <name evidence="2" type="ORF">NDU88_002203</name>
</gene>
<proteinExistence type="predicted"/>
<name>A0AAV7NCY5_PLEWA</name>
<evidence type="ECO:0000256" key="1">
    <source>
        <dbReference type="SAM" id="MobiDB-lite"/>
    </source>
</evidence>
<evidence type="ECO:0000313" key="2">
    <source>
        <dbReference type="EMBL" id="KAJ1113963.1"/>
    </source>
</evidence>
<evidence type="ECO:0000313" key="3">
    <source>
        <dbReference type="Proteomes" id="UP001066276"/>
    </source>
</evidence>
<sequence length="123" mass="13015">MSQRAPIVGSGIHRATGAAYSAPETTSDRGPGAGGARGALTPLVGQAWHLQECRSCWSKWHSDWAAGDGSAPDQQIRITTWLTGLFQGGWCLPSLRTRLPAIRSSGRPSTLCLSKAEAIGAWD</sequence>
<feature type="region of interest" description="Disordered" evidence="1">
    <location>
        <begin position="16"/>
        <end position="38"/>
    </location>
</feature>
<protein>
    <submittedName>
        <fullName evidence="2">Uncharacterized protein</fullName>
    </submittedName>
</protein>
<dbReference type="Proteomes" id="UP001066276">
    <property type="component" value="Chromosome 8"/>
</dbReference>
<reference evidence="2" key="1">
    <citation type="journal article" date="2022" name="bioRxiv">
        <title>Sequencing and chromosome-scale assembly of the giantPleurodeles waltlgenome.</title>
        <authorList>
            <person name="Brown T."/>
            <person name="Elewa A."/>
            <person name="Iarovenko S."/>
            <person name="Subramanian E."/>
            <person name="Araus A.J."/>
            <person name="Petzold A."/>
            <person name="Susuki M."/>
            <person name="Suzuki K.-i.T."/>
            <person name="Hayashi T."/>
            <person name="Toyoda A."/>
            <person name="Oliveira C."/>
            <person name="Osipova E."/>
            <person name="Leigh N.D."/>
            <person name="Simon A."/>
            <person name="Yun M.H."/>
        </authorList>
    </citation>
    <scope>NUCLEOTIDE SEQUENCE</scope>
    <source>
        <strain evidence="2">20211129_DDA</strain>
        <tissue evidence="2">Liver</tissue>
    </source>
</reference>